<feature type="compositionally biased region" description="Basic residues" evidence="1">
    <location>
        <begin position="493"/>
        <end position="506"/>
    </location>
</feature>
<accession>R7Q4X8</accession>
<evidence type="ECO:0000313" key="2">
    <source>
        <dbReference type="EMBL" id="CDF32426.1"/>
    </source>
</evidence>
<dbReference type="EMBL" id="HG001495">
    <property type="protein sequence ID" value="CDF32426.1"/>
    <property type="molecule type" value="Genomic_DNA"/>
</dbReference>
<feature type="compositionally biased region" description="Low complexity" evidence="1">
    <location>
        <begin position="547"/>
        <end position="559"/>
    </location>
</feature>
<proteinExistence type="predicted"/>
<name>R7Q4X8_CHOCR</name>
<dbReference type="RefSeq" id="XP_005712091.1">
    <property type="nucleotide sequence ID" value="XM_005712034.1"/>
</dbReference>
<feature type="compositionally biased region" description="Low complexity" evidence="1">
    <location>
        <begin position="118"/>
        <end position="143"/>
    </location>
</feature>
<feature type="compositionally biased region" description="Low complexity" evidence="1">
    <location>
        <begin position="167"/>
        <end position="188"/>
    </location>
</feature>
<feature type="compositionally biased region" description="Low complexity" evidence="1">
    <location>
        <begin position="210"/>
        <end position="265"/>
    </location>
</feature>
<feature type="compositionally biased region" description="Basic and acidic residues" evidence="1">
    <location>
        <begin position="701"/>
        <end position="716"/>
    </location>
</feature>
<dbReference type="AlphaFoldDB" id="R7Q4X8"/>
<dbReference type="Gramene" id="CDF32426">
    <property type="protein sequence ID" value="CDF32426"/>
    <property type="gene ID" value="CHC_T00008104001"/>
</dbReference>
<gene>
    <name evidence="2" type="ORF">CHC_T00008104001</name>
</gene>
<reference evidence="3" key="1">
    <citation type="journal article" date="2013" name="Proc. Natl. Acad. Sci. U.S.A.">
        <title>Genome structure and metabolic features in the red seaweed Chondrus crispus shed light on evolution of the Archaeplastida.</title>
        <authorList>
            <person name="Collen J."/>
            <person name="Porcel B."/>
            <person name="Carre W."/>
            <person name="Ball S.G."/>
            <person name="Chaparro C."/>
            <person name="Tonon T."/>
            <person name="Barbeyron T."/>
            <person name="Michel G."/>
            <person name="Noel B."/>
            <person name="Valentin K."/>
            <person name="Elias M."/>
            <person name="Artiguenave F."/>
            <person name="Arun A."/>
            <person name="Aury J.M."/>
            <person name="Barbosa-Neto J.F."/>
            <person name="Bothwell J.H."/>
            <person name="Bouget F.Y."/>
            <person name="Brillet L."/>
            <person name="Cabello-Hurtado F."/>
            <person name="Capella-Gutierrez S."/>
            <person name="Charrier B."/>
            <person name="Cladiere L."/>
            <person name="Cock J.M."/>
            <person name="Coelho S.M."/>
            <person name="Colleoni C."/>
            <person name="Czjzek M."/>
            <person name="Da Silva C."/>
            <person name="Delage L."/>
            <person name="Denoeud F."/>
            <person name="Deschamps P."/>
            <person name="Dittami S.M."/>
            <person name="Gabaldon T."/>
            <person name="Gachon C.M."/>
            <person name="Groisillier A."/>
            <person name="Herve C."/>
            <person name="Jabbari K."/>
            <person name="Katinka M."/>
            <person name="Kloareg B."/>
            <person name="Kowalczyk N."/>
            <person name="Labadie K."/>
            <person name="Leblanc C."/>
            <person name="Lopez P.J."/>
            <person name="McLachlan D.H."/>
            <person name="Meslet-Cladiere L."/>
            <person name="Moustafa A."/>
            <person name="Nehr Z."/>
            <person name="Nyvall Collen P."/>
            <person name="Panaud O."/>
            <person name="Partensky F."/>
            <person name="Poulain J."/>
            <person name="Rensing S.A."/>
            <person name="Rousvoal S."/>
            <person name="Samson G."/>
            <person name="Symeonidi A."/>
            <person name="Weissenbach J."/>
            <person name="Zambounis A."/>
            <person name="Wincker P."/>
            <person name="Boyen C."/>
        </authorList>
    </citation>
    <scope>NUCLEOTIDE SEQUENCE [LARGE SCALE GENOMIC DNA]</scope>
    <source>
        <strain evidence="3">cv. Stackhouse</strain>
    </source>
</reference>
<feature type="region of interest" description="Disordered" evidence="1">
    <location>
        <begin position="450"/>
        <end position="579"/>
    </location>
</feature>
<keyword evidence="3" id="KW-1185">Reference proteome</keyword>
<evidence type="ECO:0000256" key="1">
    <source>
        <dbReference type="SAM" id="MobiDB-lite"/>
    </source>
</evidence>
<feature type="compositionally biased region" description="Pro residues" evidence="1">
    <location>
        <begin position="48"/>
        <end position="57"/>
    </location>
</feature>
<evidence type="ECO:0000313" key="3">
    <source>
        <dbReference type="Proteomes" id="UP000012073"/>
    </source>
</evidence>
<feature type="compositionally biased region" description="Polar residues" evidence="1">
    <location>
        <begin position="80"/>
        <end position="89"/>
    </location>
</feature>
<feature type="compositionally biased region" description="Basic residues" evidence="1">
    <location>
        <begin position="21"/>
        <end position="39"/>
    </location>
</feature>
<feature type="compositionally biased region" description="Low complexity" evidence="1">
    <location>
        <begin position="520"/>
        <end position="531"/>
    </location>
</feature>
<feature type="compositionally biased region" description="Basic residues" evidence="1">
    <location>
        <begin position="653"/>
        <end position="671"/>
    </location>
</feature>
<feature type="compositionally biased region" description="Low complexity" evidence="1">
    <location>
        <begin position="453"/>
        <end position="474"/>
    </location>
</feature>
<dbReference type="Proteomes" id="UP000012073">
    <property type="component" value="Unassembled WGS sequence"/>
</dbReference>
<dbReference type="OMA" id="WILEHEM"/>
<dbReference type="GeneID" id="17319806"/>
<sequence length="852" mass="92545">MKRSAATSVDAAVLGETTADRKRRLARERQRRHRQKLRREHPSDPATTPVPRPPPIPRVVQPPAKTDRRPPQHPHPQPQSVRRSNRLPQPSNPPHAHQEPSHVDPANHANFRRAIELARAQARVQAQHVHQHPQQQQAPSVHQTPEDAVAAARLKSSQKERAAPDPTTLQHRQLHTQQSQVRAAQQQQDTPSAGPRHRHLQTHTGDQQRQHLQLKQRQQQQHQGQQQQTPKHPQQPQQQQQQRQSQQQQQQQQQRAQRQHQQQLHQLHREQQRQQQQQRQYSDNLFTQAQAQPTFGSASGFTAGTQPLNASQANAQATLHGEQQAFSFSSQGFSTRTANVNPVASPTRFVADAQRQYFQQQNVPLRSTAYQGLGSQIQQRSEQRASVLDDPADAAAAAAGLTALPDAVNRMHTAEASPVKSTPAGVLGLPNAQGARYPAAIGANTTANLQHTQPGQLPAQSQQQQHQGQAPHASVAGDSLSRNPNESAEDRKRRLARDRQRRRRQRLKGEREGKTEADSSPRSSDPNSRLLAGGGTIPASSVGMGGHAMQAHGQGQIQGSGVAAHFEPGSLGPNAGMQSGLQQLHVPGVAGGQEDLVNGASRGGFSAHTLGVGGVSGSLGSGAVVGNVDRIGGNDGEVKEVPVPFETAEDRKRRLARDRQRKRRSRLKEQKKKTIEPDGKSPTSSQTLKNARDNTGGRLVENAEQRLPPELDRRAMGQDGTGDAARIPLGAPGSAVFGGRPDVGQSLGFGDQGRGLRGNSSMADGTGLNFGTGNHALNLQMPVGNIGSGVHSHPLMDWSQGFDSENSARFAVDSAVLAFRSHLSNLSPNGRTYVLQQGLMILSSSEEAGRIF</sequence>
<organism evidence="2 3">
    <name type="scientific">Chondrus crispus</name>
    <name type="common">Carrageen Irish moss</name>
    <name type="synonym">Polymorpha crispa</name>
    <dbReference type="NCBI Taxonomy" id="2769"/>
    <lineage>
        <taxon>Eukaryota</taxon>
        <taxon>Rhodophyta</taxon>
        <taxon>Florideophyceae</taxon>
        <taxon>Rhodymeniophycidae</taxon>
        <taxon>Gigartinales</taxon>
        <taxon>Gigartinaceae</taxon>
        <taxon>Chondrus</taxon>
    </lineage>
</organism>
<dbReference type="KEGG" id="ccp:CHC_T00008104001"/>
<feature type="compositionally biased region" description="Basic and acidic residues" evidence="1">
    <location>
        <begin position="507"/>
        <end position="519"/>
    </location>
</feature>
<feature type="region of interest" description="Disordered" evidence="1">
    <location>
        <begin position="1"/>
        <end position="281"/>
    </location>
</feature>
<feature type="region of interest" description="Disordered" evidence="1">
    <location>
        <begin position="630"/>
        <end position="720"/>
    </location>
</feature>
<protein>
    <submittedName>
        <fullName evidence="2">Uncharacterized protein</fullName>
    </submittedName>
</protein>